<dbReference type="EMBL" id="CCEJ010000003">
    <property type="protein sequence ID" value="CDR33280.1"/>
    <property type="molecule type" value="Genomic_DNA"/>
</dbReference>
<dbReference type="AlphaFoldDB" id="A0A090D0E2"/>
<proteinExistence type="predicted"/>
<keyword evidence="2" id="KW-1185">Reference proteome</keyword>
<evidence type="ECO:0000313" key="1">
    <source>
        <dbReference type="EMBL" id="CDR33280.1"/>
    </source>
</evidence>
<comment type="caution">
    <text evidence="1">The sequence shown here is derived from an EMBL/GenBank/DDBJ whole genome shotgun (WGS) entry which is preliminary data.</text>
</comment>
<organism evidence="1 2">
    <name type="scientific">Candidatus Criblamydia sequanensis CRIB-18</name>
    <dbReference type="NCBI Taxonomy" id="1437425"/>
    <lineage>
        <taxon>Bacteria</taxon>
        <taxon>Pseudomonadati</taxon>
        <taxon>Chlamydiota</taxon>
        <taxon>Chlamydiia</taxon>
        <taxon>Parachlamydiales</taxon>
        <taxon>Candidatus Criblamydiaceae</taxon>
        <taxon>Candidatus Criblamydia</taxon>
    </lineage>
</organism>
<gene>
    <name evidence="1" type="ORF">CSEC_0443</name>
</gene>
<evidence type="ECO:0000313" key="2">
    <source>
        <dbReference type="Proteomes" id="UP000031552"/>
    </source>
</evidence>
<sequence>MTSLIGDTTTSLQGLDQHVLSLEMRDLSKKNWVNERSSDYKTNFYMKNGTLNLYLKSGGGFAKPYKAFLFKEDQDATFDYTLLIKDLLEISEARLPTIVSIPIKSYVETGSKVKFLMLGQGPMATILGSFEVD</sequence>
<accession>A0A090D0E2</accession>
<dbReference type="Proteomes" id="UP000031552">
    <property type="component" value="Unassembled WGS sequence"/>
</dbReference>
<dbReference type="RefSeq" id="WP_041016799.1">
    <property type="nucleotide sequence ID" value="NZ_CCEJ010000003.1"/>
</dbReference>
<reference evidence="1" key="2">
    <citation type="submission" date="2014-09" db="EMBL/GenBank/DDBJ databases">
        <title>Criblamydia sequanensis harbors a mega-plasmid encoding arsenite resistance.</title>
        <authorList>
            <person name="Bertelli C."/>
            <person name="Goesmann A."/>
            <person name="Greub G."/>
        </authorList>
    </citation>
    <scope>NUCLEOTIDE SEQUENCE [LARGE SCALE GENOMIC DNA]</scope>
    <source>
        <strain evidence="1">CRIB-18</strain>
    </source>
</reference>
<reference evidence="1" key="1">
    <citation type="submission" date="2013-12" db="EMBL/GenBank/DDBJ databases">
        <authorList>
            <person name="Linke B."/>
        </authorList>
    </citation>
    <scope>NUCLEOTIDE SEQUENCE [LARGE SCALE GENOMIC DNA]</scope>
    <source>
        <strain evidence="1">CRIB-18</strain>
    </source>
</reference>
<name>A0A090D0E2_9BACT</name>
<protein>
    <submittedName>
        <fullName evidence="1">Uncharacterized protein</fullName>
    </submittedName>
</protein>
<dbReference type="STRING" id="1437425.CSEC_0443"/>